<dbReference type="Gene3D" id="3.30.360.10">
    <property type="entry name" value="Dihydrodipicolinate Reductase, domain 2"/>
    <property type="match status" value="1"/>
</dbReference>
<dbReference type="Proteomes" id="UP000293142">
    <property type="component" value="Unassembled WGS sequence"/>
</dbReference>
<feature type="domain" description="Gfo/Idh/MocA-like oxidoreductase N-terminal" evidence="1">
    <location>
        <begin position="15"/>
        <end position="131"/>
    </location>
</feature>
<dbReference type="PANTHER" id="PTHR43377:SF1">
    <property type="entry name" value="BILIVERDIN REDUCTASE A"/>
    <property type="match status" value="1"/>
</dbReference>
<dbReference type="InterPro" id="IPR051450">
    <property type="entry name" value="Gfo/Idh/MocA_Oxidoreductases"/>
</dbReference>
<dbReference type="Pfam" id="PF22725">
    <property type="entry name" value="GFO_IDH_MocA_C3"/>
    <property type="match status" value="1"/>
</dbReference>
<dbReference type="PANTHER" id="PTHR43377">
    <property type="entry name" value="BILIVERDIN REDUCTASE A"/>
    <property type="match status" value="1"/>
</dbReference>
<dbReference type="InterPro" id="IPR036291">
    <property type="entry name" value="NAD(P)-bd_dom_sf"/>
</dbReference>
<evidence type="ECO:0000313" key="4">
    <source>
        <dbReference type="Proteomes" id="UP000293142"/>
    </source>
</evidence>
<dbReference type="EMBL" id="SIRE01000020">
    <property type="protein sequence ID" value="TBL73974.1"/>
    <property type="molecule type" value="Genomic_DNA"/>
</dbReference>
<dbReference type="SUPFAM" id="SSF55347">
    <property type="entry name" value="Glyceraldehyde-3-phosphate dehydrogenase-like, C-terminal domain"/>
    <property type="match status" value="1"/>
</dbReference>
<sequence>MVRGTGPMNKSWQDLRVLIAGCGSIGRRHAEVLHGLGVRDLLACDPAPEQLAGLISGTPSVAACASFEEGLERRPDAVYILSPTRLHIPMAKQAMQAGAHVFMEKPLSDTMEGVDEFERFADEAGKAVMVGLCFRFHAGIVQAKKWVEQGRIGRVVSVRAMMGEHFPDIRPDYKSTYYAKYSGAFELMHDLDLAIWFAGQSVKQVHAVYGSFSDIGIEAPDVAELLLAFEDRCTATVHLDFFQAPRRRQLEIIGTSGTIIVQFGSWEHCIVSCGTRGSDSWEHVQLDTDRNDMFRDESRHFLQAIAGGSPVQCGISGARKSLEVIQEAYLTQKK</sequence>
<proteinExistence type="predicted"/>
<dbReference type="InterPro" id="IPR055170">
    <property type="entry name" value="GFO_IDH_MocA-like_dom"/>
</dbReference>
<dbReference type="AlphaFoldDB" id="A0A4V2J3N0"/>
<keyword evidence="4" id="KW-1185">Reference proteome</keyword>
<dbReference type="Gene3D" id="3.40.50.720">
    <property type="entry name" value="NAD(P)-binding Rossmann-like Domain"/>
    <property type="match status" value="1"/>
</dbReference>
<reference evidence="3 4" key="1">
    <citation type="submission" date="2019-02" db="EMBL/GenBank/DDBJ databases">
        <title>Paenibacillus sp. nov., isolated from surface-sterilized tissue of Thalictrum simplex L.</title>
        <authorList>
            <person name="Tuo L."/>
        </authorList>
    </citation>
    <scope>NUCLEOTIDE SEQUENCE [LARGE SCALE GENOMIC DNA]</scope>
    <source>
        <strain evidence="3 4">N2SHLJ1</strain>
    </source>
</reference>
<feature type="domain" description="GFO/IDH/MocA-like oxidoreductase" evidence="2">
    <location>
        <begin position="141"/>
        <end position="259"/>
    </location>
</feature>
<evidence type="ECO:0000259" key="2">
    <source>
        <dbReference type="Pfam" id="PF22725"/>
    </source>
</evidence>
<dbReference type="InterPro" id="IPR000683">
    <property type="entry name" value="Gfo/Idh/MocA-like_OxRdtase_N"/>
</dbReference>
<evidence type="ECO:0000259" key="1">
    <source>
        <dbReference type="Pfam" id="PF01408"/>
    </source>
</evidence>
<evidence type="ECO:0000313" key="3">
    <source>
        <dbReference type="EMBL" id="TBL73974.1"/>
    </source>
</evidence>
<dbReference type="SUPFAM" id="SSF51735">
    <property type="entry name" value="NAD(P)-binding Rossmann-fold domains"/>
    <property type="match status" value="1"/>
</dbReference>
<protein>
    <submittedName>
        <fullName evidence="3">Gfo/Idh/MocA family oxidoreductase</fullName>
    </submittedName>
</protein>
<comment type="caution">
    <text evidence="3">The sequence shown here is derived from an EMBL/GenBank/DDBJ whole genome shotgun (WGS) entry which is preliminary data.</text>
</comment>
<organism evidence="3 4">
    <name type="scientific">Paenibacillus thalictri</name>
    <dbReference type="NCBI Taxonomy" id="2527873"/>
    <lineage>
        <taxon>Bacteria</taxon>
        <taxon>Bacillati</taxon>
        <taxon>Bacillota</taxon>
        <taxon>Bacilli</taxon>
        <taxon>Bacillales</taxon>
        <taxon>Paenibacillaceae</taxon>
        <taxon>Paenibacillus</taxon>
    </lineage>
</organism>
<gene>
    <name evidence="3" type="ORF">EYB31_26125</name>
</gene>
<dbReference type="OrthoDB" id="9815825at2"/>
<accession>A0A4V2J3N0</accession>
<name>A0A4V2J3N0_9BACL</name>
<dbReference type="GO" id="GO:0000166">
    <property type="term" value="F:nucleotide binding"/>
    <property type="evidence" value="ECO:0007669"/>
    <property type="project" value="InterPro"/>
</dbReference>
<dbReference type="Pfam" id="PF01408">
    <property type="entry name" value="GFO_IDH_MocA"/>
    <property type="match status" value="1"/>
</dbReference>